<protein>
    <submittedName>
        <fullName evidence="1">Uncharacterized protein</fullName>
    </submittedName>
</protein>
<reference evidence="2" key="1">
    <citation type="journal article" date="2023" name="G3 (Bethesda)">
        <title>Genome assembly and association tests identify interacting loci associated with vigor, precocity, and sex in interspecific pistachio rootstocks.</title>
        <authorList>
            <person name="Palmer W."/>
            <person name="Jacygrad E."/>
            <person name="Sagayaradj S."/>
            <person name="Cavanaugh K."/>
            <person name="Han R."/>
            <person name="Bertier L."/>
            <person name="Beede B."/>
            <person name="Kafkas S."/>
            <person name="Golino D."/>
            <person name="Preece J."/>
            <person name="Michelmore R."/>
        </authorList>
    </citation>
    <scope>NUCLEOTIDE SEQUENCE [LARGE SCALE GENOMIC DNA]</scope>
</reference>
<sequence>MTKERINILGIADIIKHEASHRTSNSTGKVDNLSGGSKIFSRYLRPSFGSCHDFCKYGEERALEIKARGPISISNTETLAEGQDLRKKKLALSRTHSLSLKARKLDDHTVKRVVSSSTLKGTNGLVRHNSDPKMKLKLPKRSSLPNLRYSIGEGDRKIMKSKDIELFKLDVGIDKGVVSSPLKETDFWVKHASNPMNKPMLPHLSKQSSLPIHICSNGGGDRKARKSKETKISKRDEAIVDAFISAMSKEETVLVSSPLKEKKIDVSVKYAFDPKRKSNLSKQSSLPTQRFSNGGGDRSRRKSHEMNLSMSPPGSSSIKTKVKSKNNRSKDMRSSGKGKGKVAEPSSVSSSAKLPLMRSSSWNVKNSKHLNKISHVSKKTRRKPEPEQPRREDLTENNLPVVGQNAEEKNLTPIKNDVPAIDLSPSSPAFPDDKIFNTVQNGTRTAQLTPPSGKWNSRHSEKKIHAEQSRRSWPPTSKRKSSRATRLGTWSDTSSLASLSMHSETELENQISNLEKELKNRWRKGGTTSLKDDSDLGQRLTFRRGKVIDLQPVDITPRRLKFKQRAFGDSENGITDASWKAVGKKNLRHSRKRTYARSTQKRIYARRTQNKNNDTQSLPSRPSSPEEKDLQGTPFGTVVARSYTSSLASWSSHGYTSSINGETDTEILISDLEKELENRRKVIELQPEDNTPRRLKFRQRAIGDNQDGKGDDAVSSKAREKRESEGDEVGGSETESKNDVLRQEDVTKEEKNCGINLSNNVIEETIEFLKLSCFV</sequence>
<name>A0ACC1C3N4_9ROSI</name>
<gene>
    <name evidence="1" type="ORF">Patl1_18826</name>
</gene>
<proteinExistence type="predicted"/>
<evidence type="ECO:0000313" key="2">
    <source>
        <dbReference type="Proteomes" id="UP001164250"/>
    </source>
</evidence>
<comment type="caution">
    <text evidence="1">The sequence shown here is derived from an EMBL/GenBank/DDBJ whole genome shotgun (WGS) entry which is preliminary data.</text>
</comment>
<dbReference type="Proteomes" id="UP001164250">
    <property type="component" value="Chromosome 2"/>
</dbReference>
<accession>A0ACC1C3N4</accession>
<evidence type="ECO:0000313" key="1">
    <source>
        <dbReference type="EMBL" id="KAJ0106590.1"/>
    </source>
</evidence>
<keyword evidence="2" id="KW-1185">Reference proteome</keyword>
<organism evidence="1 2">
    <name type="scientific">Pistacia atlantica</name>
    <dbReference type="NCBI Taxonomy" id="434234"/>
    <lineage>
        <taxon>Eukaryota</taxon>
        <taxon>Viridiplantae</taxon>
        <taxon>Streptophyta</taxon>
        <taxon>Embryophyta</taxon>
        <taxon>Tracheophyta</taxon>
        <taxon>Spermatophyta</taxon>
        <taxon>Magnoliopsida</taxon>
        <taxon>eudicotyledons</taxon>
        <taxon>Gunneridae</taxon>
        <taxon>Pentapetalae</taxon>
        <taxon>rosids</taxon>
        <taxon>malvids</taxon>
        <taxon>Sapindales</taxon>
        <taxon>Anacardiaceae</taxon>
        <taxon>Pistacia</taxon>
    </lineage>
</organism>
<dbReference type="EMBL" id="CM047898">
    <property type="protein sequence ID" value="KAJ0106590.1"/>
    <property type="molecule type" value="Genomic_DNA"/>
</dbReference>